<dbReference type="HOGENOM" id="CLU_2278475_0_0_1"/>
<dbReference type="Proteomes" id="UP000005222">
    <property type="component" value="Chromosome A"/>
</dbReference>
<proteinExistence type="predicted"/>
<dbReference type="AlphaFoldDB" id="G8YUQ8"/>
<gene>
    <name evidence="1" type="primary">Piso0_000178</name>
    <name evidence="1" type="ORF">GNLVRS01_PISO0A03652g</name>
</gene>
<dbReference type="EMBL" id="FO082059">
    <property type="protein sequence ID" value="CCE72591.1"/>
    <property type="molecule type" value="Genomic_DNA"/>
</dbReference>
<protein>
    <submittedName>
        <fullName evidence="1">Piso0_000178 protein</fullName>
    </submittedName>
</protein>
<keyword evidence="2" id="KW-1185">Reference proteome</keyword>
<sequence>MKSENSSETTVAGARILTVCGRDFLVCIQPENRPHHNRPVPPGTATSGPRCCYERSTHWCSQPESSRFSSGTSVKYSPAPFLYGCGTMMMCPSSSPLECKYD</sequence>
<accession>G8YUQ8</accession>
<evidence type="ECO:0000313" key="2">
    <source>
        <dbReference type="Proteomes" id="UP000005222"/>
    </source>
</evidence>
<reference evidence="1 2" key="1">
    <citation type="journal article" date="2012" name="G3 (Bethesda)">
        <title>Pichia sorbitophila, an interspecies yeast hybrid reveals early steps of genome resolution following polyploidization.</title>
        <authorList>
            <person name="Leh Louis V."/>
            <person name="Despons L."/>
            <person name="Friedrich A."/>
            <person name="Martin T."/>
            <person name="Durrens P."/>
            <person name="Casaregola S."/>
            <person name="Neuveglise C."/>
            <person name="Fairhead C."/>
            <person name="Marck C."/>
            <person name="Cruz J.A."/>
            <person name="Straub M.L."/>
            <person name="Kugler V."/>
            <person name="Sacerdot C."/>
            <person name="Uzunov Z."/>
            <person name="Thierry A."/>
            <person name="Weiss S."/>
            <person name="Bleykasten C."/>
            <person name="De Montigny J."/>
            <person name="Jacques N."/>
            <person name="Jung P."/>
            <person name="Lemaire M."/>
            <person name="Mallet S."/>
            <person name="Morel G."/>
            <person name="Richard G.F."/>
            <person name="Sarkar A."/>
            <person name="Savel G."/>
            <person name="Schacherer J."/>
            <person name="Seret M.L."/>
            <person name="Talla E."/>
            <person name="Samson G."/>
            <person name="Jubin C."/>
            <person name="Poulain J."/>
            <person name="Vacherie B."/>
            <person name="Barbe V."/>
            <person name="Pelletier E."/>
            <person name="Sherman D.J."/>
            <person name="Westhof E."/>
            <person name="Weissenbach J."/>
            <person name="Baret P.V."/>
            <person name="Wincker P."/>
            <person name="Gaillardin C."/>
            <person name="Dujon B."/>
            <person name="Souciet J.L."/>
        </authorList>
    </citation>
    <scope>NUCLEOTIDE SEQUENCE [LARGE SCALE GENOMIC DNA]</scope>
    <source>
        <strain evidence="2">ATCC MYA-4447 / BCRC 22081 / CBS 7064 / NBRC 10061 / NRRL Y-12695</strain>
    </source>
</reference>
<name>G8YUQ8_PICSO</name>
<organism evidence="1 2">
    <name type="scientific">Pichia sorbitophila (strain ATCC MYA-4447 / BCRC 22081 / CBS 7064 / NBRC 10061 / NRRL Y-12695)</name>
    <name type="common">Hybrid yeast</name>
    <dbReference type="NCBI Taxonomy" id="559304"/>
    <lineage>
        <taxon>Eukaryota</taxon>
        <taxon>Fungi</taxon>
        <taxon>Dikarya</taxon>
        <taxon>Ascomycota</taxon>
        <taxon>Saccharomycotina</taxon>
        <taxon>Pichiomycetes</taxon>
        <taxon>Debaryomycetaceae</taxon>
        <taxon>Millerozyma</taxon>
    </lineage>
</organism>
<dbReference type="InParanoid" id="G8YUQ8"/>
<evidence type="ECO:0000313" key="1">
    <source>
        <dbReference type="EMBL" id="CCE72591.1"/>
    </source>
</evidence>